<dbReference type="RefSeq" id="WP_118336722.1">
    <property type="nucleotide sequence ID" value="NZ_AP025567.1"/>
</dbReference>
<dbReference type="GO" id="GO:0016301">
    <property type="term" value="F:kinase activity"/>
    <property type="evidence" value="ECO:0007669"/>
    <property type="project" value="UniProtKB-KW"/>
</dbReference>
<comment type="caution">
    <text evidence="4">The sequence shown here is derived from an EMBL/GenBank/DDBJ whole genome shotgun (WGS) entry which is preliminary data.</text>
</comment>
<dbReference type="STRING" id="1776384.GCA_900086585_00286"/>
<dbReference type="SUPFAM" id="SSF53613">
    <property type="entry name" value="Ribokinase-like"/>
    <property type="match status" value="1"/>
</dbReference>
<evidence type="ECO:0000313" key="5">
    <source>
        <dbReference type="Proteomes" id="UP000284841"/>
    </source>
</evidence>
<evidence type="ECO:0000259" key="3">
    <source>
        <dbReference type="Pfam" id="PF00294"/>
    </source>
</evidence>
<dbReference type="CDD" id="cd01941">
    <property type="entry name" value="YeiC_kinase_like"/>
    <property type="match status" value="1"/>
</dbReference>
<reference evidence="4 5" key="1">
    <citation type="submission" date="2018-08" db="EMBL/GenBank/DDBJ databases">
        <title>A genome reference for cultivated species of the human gut microbiota.</title>
        <authorList>
            <person name="Zou Y."/>
            <person name="Xue W."/>
            <person name="Luo G."/>
        </authorList>
    </citation>
    <scope>NUCLEOTIDE SEQUENCE [LARGE SCALE GENOMIC DNA]</scope>
    <source>
        <strain evidence="4 5">AM07-24</strain>
    </source>
</reference>
<evidence type="ECO:0000313" key="4">
    <source>
        <dbReference type="EMBL" id="RHJ83139.1"/>
    </source>
</evidence>
<keyword evidence="5" id="KW-1185">Reference proteome</keyword>
<dbReference type="GO" id="GO:0005829">
    <property type="term" value="C:cytosol"/>
    <property type="evidence" value="ECO:0007669"/>
    <property type="project" value="TreeGrafter"/>
</dbReference>
<sequence length="303" mass="32221">MADITVIGGINIDIEGCPRKALLPSDSNPGDIAISFGGVGRNIVENGARLGADVGLISLTGDDFLGNNARDHLAGLGVDVTGIVHVNDCNTGMYLSILNQENDMAVAICNMDILERVTPAFLEDKLDQLSSSRIVGLDCNLDFETLDYITSRLHVPLFLDPVSASKAERVKPIIGRFHTIKPNRIEAELLSGIKIENDESLTRIGAWFCEQGVKRVFISLGDKGAYYRDEGGEGIVGTSPVEIVSATGAGDAFSAAILVGHIKGLDAEETARLGIACASIALEVKTAVNPAICWQEAISRMNI</sequence>
<evidence type="ECO:0000256" key="2">
    <source>
        <dbReference type="ARBA" id="ARBA00022777"/>
    </source>
</evidence>
<dbReference type="PANTHER" id="PTHR10584:SF166">
    <property type="entry name" value="RIBOKINASE"/>
    <property type="match status" value="1"/>
</dbReference>
<keyword evidence="1" id="KW-0808">Transferase</keyword>
<dbReference type="OrthoDB" id="9806249at2"/>
<accession>A0A415DTC8</accession>
<dbReference type="AlphaFoldDB" id="A0A415DTC8"/>
<keyword evidence="2 4" id="KW-0418">Kinase</keyword>
<organism evidence="4 5">
    <name type="scientific">Emergencia timonensis</name>
    <dbReference type="NCBI Taxonomy" id="1776384"/>
    <lineage>
        <taxon>Bacteria</taxon>
        <taxon>Bacillati</taxon>
        <taxon>Bacillota</taxon>
        <taxon>Clostridia</taxon>
        <taxon>Peptostreptococcales</taxon>
        <taxon>Anaerovoracaceae</taxon>
        <taxon>Emergencia</taxon>
    </lineage>
</organism>
<dbReference type="Proteomes" id="UP000284841">
    <property type="component" value="Unassembled WGS sequence"/>
</dbReference>
<dbReference type="InterPro" id="IPR011611">
    <property type="entry name" value="PfkB_dom"/>
</dbReference>
<proteinExistence type="predicted"/>
<dbReference type="Pfam" id="PF00294">
    <property type="entry name" value="PfkB"/>
    <property type="match status" value="1"/>
</dbReference>
<feature type="domain" description="Carbohydrate kinase PfkB" evidence="3">
    <location>
        <begin position="1"/>
        <end position="289"/>
    </location>
</feature>
<dbReference type="EMBL" id="QRMS01000010">
    <property type="protein sequence ID" value="RHJ83139.1"/>
    <property type="molecule type" value="Genomic_DNA"/>
</dbReference>
<dbReference type="Gene3D" id="3.40.1190.20">
    <property type="match status" value="1"/>
</dbReference>
<gene>
    <name evidence="4" type="ORF">DW099_19270</name>
</gene>
<dbReference type="InterPro" id="IPR029056">
    <property type="entry name" value="Ribokinase-like"/>
</dbReference>
<name>A0A415DTC8_9FIRM</name>
<dbReference type="PANTHER" id="PTHR10584">
    <property type="entry name" value="SUGAR KINASE"/>
    <property type="match status" value="1"/>
</dbReference>
<protein>
    <submittedName>
        <fullName evidence="4">Kinase</fullName>
    </submittedName>
</protein>
<evidence type="ECO:0000256" key="1">
    <source>
        <dbReference type="ARBA" id="ARBA00022679"/>
    </source>
</evidence>